<reference evidence="2 3" key="1">
    <citation type="submission" date="2017-03" db="EMBL/GenBank/DDBJ databases">
        <title>Complete genome sequence of Candidatus 'Thiodictyon syntrophicum' sp. nov. strain Cad16T, a photolithoautotroph purple sulfur bacterium isolated from an alpine meromictic lake.</title>
        <authorList>
            <person name="Luedin S.M."/>
            <person name="Pothier J.F."/>
            <person name="Danza F."/>
            <person name="Storelli N."/>
            <person name="Wittwer M."/>
            <person name="Tonolla M."/>
        </authorList>
    </citation>
    <scope>NUCLEOTIDE SEQUENCE [LARGE SCALE GENOMIC DNA]</scope>
    <source>
        <strain evidence="2 3">Cad16T</strain>
    </source>
</reference>
<feature type="compositionally biased region" description="Pro residues" evidence="1">
    <location>
        <begin position="339"/>
        <end position="350"/>
    </location>
</feature>
<dbReference type="KEGG" id="tsy:THSYN_15385"/>
<organism evidence="2 3">
    <name type="scientific">Candidatus Thiodictyon syntrophicum</name>
    <dbReference type="NCBI Taxonomy" id="1166950"/>
    <lineage>
        <taxon>Bacteria</taxon>
        <taxon>Pseudomonadati</taxon>
        <taxon>Pseudomonadota</taxon>
        <taxon>Gammaproteobacteria</taxon>
        <taxon>Chromatiales</taxon>
        <taxon>Chromatiaceae</taxon>
        <taxon>Thiodictyon</taxon>
    </lineage>
</organism>
<proteinExistence type="predicted"/>
<feature type="region of interest" description="Disordered" evidence="1">
    <location>
        <begin position="289"/>
        <end position="470"/>
    </location>
</feature>
<dbReference type="RefSeq" id="WP_100919934.1">
    <property type="nucleotide sequence ID" value="NZ_CP020370.1"/>
</dbReference>
<evidence type="ECO:0000313" key="3">
    <source>
        <dbReference type="Proteomes" id="UP000232638"/>
    </source>
</evidence>
<protein>
    <submittedName>
        <fullName evidence="2">Uncharacterized protein</fullName>
    </submittedName>
</protein>
<dbReference type="EMBL" id="CP020370">
    <property type="protein sequence ID" value="AUB82194.1"/>
    <property type="molecule type" value="Genomic_DNA"/>
</dbReference>
<accession>A0A2K8U9F3</accession>
<feature type="compositionally biased region" description="Low complexity" evidence="1">
    <location>
        <begin position="402"/>
        <end position="411"/>
    </location>
</feature>
<feature type="compositionally biased region" description="Low complexity" evidence="1">
    <location>
        <begin position="351"/>
        <end position="364"/>
    </location>
</feature>
<name>A0A2K8U9F3_9GAMM</name>
<evidence type="ECO:0000313" key="2">
    <source>
        <dbReference type="EMBL" id="AUB82194.1"/>
    </source>
</evidence>
<dbReference type="AlphaFoldDB" id="A0A2K8U9F3"/>
<feature type="compositionally biased region" description="Basic and acidic residues" evidence="1">
    <location>
        <begin position="386"/>
        <end position="395"/>
    </location>
</feature>
<keyword evidence="3" id="KW-1185">Reference proteome</keyword>
<dbReference type="OrthoDB" id="5525274at2"/>
<gene>
    <name evidence="2" type="ORF">THSYN_15385</name>
</gene>
<evidence type="ECO:0000256" key="1">
    <source>
        <dbReference type="SAM" id="MobiDB-lite"/>
    </source>
</evidence>
<sequence>MHMRYRLPARAADGLLRARLTAVQSLLLDEALAAALEQAGARPEEEICVRRLRVPVRLRGVRGDAALAADWAQAIAAALTETLARDGPEQAVRYGSRMHAWIDCALGVARGDLGRAWAWRRLGLWRAAGDLAPADGAAELVRGLAFAPDAVVPVLLGLAAQGALSPLARRLDLPSWTLLAAAALDAHAAPRELLERPAPPDGAVPATAPGATAAPTALTHAEAPGGPTATAPWDDSPLLPLREVAAPGNARALAVLILLAADPALGRRGLPGAGRQVDGLVQDLLDAASADPGRSERPATPRVQGPDSPGSPAAADRPRPTADPAPTPATTDPRGSEPNPGPVGGEPPVPAADDAATPAAPSGARPEERHAHAEPAAARPPSGPDPWREKADRSRGTNQTLPGTGPAGAARPPDPGSTPAEPAPGSGLRQATPTRPTEPVAGDDPRAASAPGREPDREPDRQPASPLVLRREGRTDWGGLLLLLNVLEPAGLLDPQAPLPPGRTLRWTLHHLAQALAPVTADDPAALAFAGLAPGTRPPSLHGPAASGPECYAIAELRARVVRCLHRVLEADTEHPEAVLTRICRRPAMILADPGWIEVRFALASLSTQLRRARLDLNPNWLPWLGTVVRFSYE</sequence>
<dbReference type="Proteomes" id="UP000232638">
    <property type="component" value="Chromosome"/>
</dbReference>